<dbReference type="OrthoDB" id="438197at2759"/>
<organism evidence="1 2">
    <name type="scientific">Symbiodinium microadriaticum</name>
    <name type="common">Dinoflagellate</name>
    <name type="synonym">Zooxanthella microadriatica</name>
    <dbReference type="NCBI Taxonomy" id="2951"/>
    <lineage>
        <taxon>Eukaryota</taxon>
        <taxon>Sar</taxon>
        <taxon>Alveolata</taxon>
        <taxon>Dinophyceae</taxon>
        <taxon>Suessiales</taxon>
        <taxon>Symbiodiniaceae</taxon>
        <taxon>Symbiodinium</taxon>
    </lineage>
</organism>
<reference evidence="1 2" key="1">
    <citation type="submission" date="2016-02" db="EMBL/GenBank/DDBJ databases">
        <title>Genome analysis of coral dinoflagellate symbionts highlights evolutionary adaptations to a symbiotic lifestyle.</title>
        <authorList>
            <person name="Aranda M."/>
            <person name="Li Y."/>
            <person name="Liew Y.J."/>
            <person name="Baumgarten S."/>
            <person name="Simakov O."/>
            <person name="Wilson M."/>
            <person name="Piel J."/>
            <person name="Ashoor H."/>
            <person name="Bougouffa S."/>
            <person name="Bajic V.B."/>
            <person name="Ryu T."/>
            <person name="Ravasi T."/>
            <person name="Bayer T."/>
            <person name="Micklem G."/>
            <person name="Kim H."/>
            <person name="Bhak J."/>
            <person name="Lajeunesse T.C."/>
            <person name="Voolstra C.R."/>
        </authorList>
    </citation>
    <scope>NUCLEOTIDE SEQUENCE [LARGE SCALE GENOMIC DNA]</scope>
    <source>
        <strain evidence="1 2">CCMP2467</strain>
    </source>
</reference>
<evidence type="ECO:0000313" key="1">
    <source>
        <dbReference type="EMBL" id="OLQ05156.1"/>
    </source>
</evidence>
<accession>A0A1Q9ECJ5</accession>
<dbReference type="EMBL" id="LSRX01000193">
    <property type="protein sequence ID" value="OLQ05156.1"/>
    <property type="molecule type" value="Genomic_DNA"/>
</dbReference>
<keyword evidence="2" id="KW-1185">Reference proteome</keyword>
<gene>
    <name evidence="1" type="ORF">AK812_SmicGene11697</name>
</gene>
<dbReference type="AlphaFoldDB" id="A0A1Q9ECJ5"/>
<proteinExistence type="predicted"/>
<comment type="caution">
    <text evidence="1">The sequence shown here is derived from an EMBL/GenBank/DDBJ whole genome shotgun (WGS) entry which is preliminary data.</text>
</comment>
<dbReference type="Proteomes" id="UP000186817">
    <property type="component" value="Unassembled WGS sequence"/>
</dbReference>
<evidence type="ECO:0000313" key="2">
    <source>
        <dbReference type="Proteomes" id="UP000186817"/>
    </source>
</evidence>
<name>A0A1Q9ECJ5_SYMMI</name>
<protein>
    <submittedName>
        <fullName evidence="1">Uncharacterized protein</fullName>
    </submittedName>
</protein>
<sequence length="70" mass="7412">MIGGVPMPDNGDDALGPVRQEEFALVPVKQELAGQAAEKNRKSKVRSRRAAGQLEALEEEKQKLAGAGGI</sequence>